<keyword evidence="1 4" id="KW-0349">Heme</keyword>
<accession>A0A953M386</accession>
<dbReference type="EMBL" id="JAIOIV010000136">
    <property type="protein sequence ID" value="MBZ0158093.1"/>
    <property type="molecule type" value="Genomic_DNA"/>
</dbReference>
<evidence type="ECO:0000313" key="7">
    <source>
        <dbReference type="Proteomes" id="UP000705867"/>
    </source>
</evidence>
<dbReference type="PROSITE" id="PS51007">
    <property type="entry name" value="CYTC"/>
    <property type="match status" value="1"/>
</dbReference>
<evidence type="ECO:0000256" key="1">
    <source>
        <dbReference type="ARBA" id="ARBA00022617"/>
    </source>
</evidence>
<dbReference type="PROSITE" id="PS51257">
    <property type="entry name" value="PROKAR_LIPOPROTEIN"/>
    <property type="match status" value="1"/>
</dbReference>
<sequence>MKRAFFVIGLFLFLAMVLAGCGSARRGEPLTGAFEPQNEVAARGQLVFMKYCNQCHPKGEAGLGPSLNNKPLPGFLMKFQVRNGLGAMPSFPPSHISDQELDDLIAYLKALRHHKAESR</sequence>
<dbReference type="Gene3D" id="1.10.760.10">
    <property type="entry name" value="Cytochrome c-like domain"/>
    <property type="match status" value="1"/>
</dbReference>
<protein>
    <submittedName>
        <fullName evidence="6">Cytochrome c</fullName>
    </submittedName>
</protein>
<dbReference type="GO" id="GO:0046872">
    <property type="term" value="F:metal ion binding"/>
    <property type="evidence" value="ECO:0007669"/>
    <property type="project" value="UniProtKB-KW"/>
</dbReference>
<keyword evidence="2 4" id="KW-0479">Metal-binding</keyword>
<keyword evidence="3 4" id="KW-0408">Iron</keyword>
<evidence type="ECO:0000259" key="5">
    <source>
        <dbReference type="PROSITE" id="PS51007"/>
    </source>
</evidence>
<dbReference type="Proteomes" id="UP000705867">
    <property type="component" value="Unassembled WGS sequence"/>
</dbReference>
<organism evidence="6 7">
    <name type="scientific">Candidatus Nitrobium versatile</name>
    <dbReference type="NCBI Taxonomy" id="2884831"/>
    <lineage>
        <taxon>Bacteria</taxon>
        <taxon>Pseudomonadati</taxon>
        <taxon>Nitrospirota</taxon>
        <taxon>Nitrospiria</taxon>
        <taxon>Nitrospirales</taxon>
        <taxon>Nitrospiraceae</taxon>
        <taxon>Candidatus Nitrobium</taxon>
    </lineage>
</organism>
<dbReference type="AlphaFoldDB" id="A0A953M386"/>
<feature type="domain" description="Cytochrome c" evidence="5">
    <location>
        <begin position="39"/>
        <end position="112"/>
    </location>
</feature>
<evidence type="ECO:0000256" key="2">
    <source>
        <dbReference type="ARBA" id="ARBA00022723"/>
    </source>
</evidence>
<dbReference type="Pfam" id="PF13442">
    <property type="entry name" value="Cytochrome_CBB3"/>
    <property type="match status" value="1"/>
</dbReference>
<name>A0A953M386_9BACT</name>
<comment type="caution">
    <text evidence="6">The sequence shown here is derived from an EMBL/GenBank/DDBJ whole genome shotgun (WGS) entry which is preliminary data.</text>
</comment>
<dbReference type="InterPro" id="IPR009056">
    <property type="entry name" value="Cyt_c-like_dom"/>
</dbReference>
<gene>
    <name evidence="6" type="ORF">K8I29_17990</name>
</gene>
<dbReference type="SUPFAM" id="SSF46626">
    <property type="entry name" value="Cytochrome c"/>
    <property type="match status" value="1"/>
</dbReference>
<reference evidence="6" key="1">
    <citation type="journal article" date="2021" name="bioRxiv">
        <title>Unraveling nitrogen, sulfur and carbon metabolic pathways and microbial community transcriptional responses to substrate deprivation and toxicity stresses in a bioreactor mimicking anoxic brackish coastal sediment conditions.</title>
        <authorList>
            <person name="Martins P.D."/>
            <person name="Echeveste M.J."/>
            <person name="Arshad A."/>
            <person name="Kurth J."/>
            <person name="Ouboter H."/>
            <person name="Jetten M.S.M."/>
            <person name="Welte C.U."/>
        </authorList>
    </citation>
    <scope>NUCLEOTIDE SEQUENCE</scope>
    <source>
        <strain evidence="6">MAG_39</strain>
    </source>
</reference>
<dbReference type="GO" id="GO:0009055">
    <property type="term" value="F:electron transfer activity"/>
    <property type="evidence" value="ECO:0007669"/>
    <property type="project" value="InterPro"/>
</dbReference>
<evidence type="ECO:0000313" key="6">
    <source>
        <dbReference type="EMBL" id="MBZ0158093.1"/>
    </source>
</evidence>
<evidence type="ECO:0000256" key="3">
    <source>
        <dbReference type="ARBA" id="ARBA00023004"/>
    </source>
</evidence>
<evidence type="ECO:0000256" key="4">
    <source>
        <dbReference type="PROSITE-ProRule" id="PRU00433"/>
    </source>
</evidence>
<dbReference type="InterPro" id="IPR036909">
    <property type="entry name" value="Cyt_c-like_dom_sf"/>
</dbReference>
<proteinExistence type="predicted"/>
<reference evidence="6" key="2">
    <citation type="submission" date="2021-08" db="EMBL/GenBank/DDBJ databases">
        <authorList>
            <person name="Dalcin Martins P."/>
        </authorList>
    </citation>
    <scope>NUCLEOTIDE SEQUENCE</scope>
    <source>
        <strain evidence="6">MAG_39</strain>
    </source>
</reference>
<dbReference type="GO" id="GO:0020037">
    <property type="term" value="F:heme binding"/>
    <property type="evidence" value="ECO:0007669"/>
    <property type="project" value="InterPro"/>
</dbReference>